<dbReference type="Pfam" id="PF00735">
    <property type="entry name" value="Septin"/>
    <property type="match status" value="1"/>
</dbReference>
<dbReference type="GeneID" id="117667263"/>
<feature type="region of interest" description="Disordered" evidence="9">
    <location>
        <begin position="348"/>
        <end position="408"/>
    </location>
</feature>
<evidence type="ECO:0000256" key="2">
    <source>
        <dbReference type="ARBA" id="ARBA00022490"/>
    </source>
</evidence>
<evidence type="ECO:0000313" key="14">
    <source>
        <dbReference type="RefSeq" id="XP_034276383.1"/>
    </source>
</evidence>
<dbReference type="Gene3D" id="3.40.50.300">
    <property type="entry name" value="P-loop containing nucleotide triphosphate hydrolases"/>
    <property type="match status" value="1"/>
</dbReference>
<dbReference type="AlphaFoldDB" id="A0A6P9CAC5"/>
<evidence type="ECO:0000256" key="6">
    <source>
        <dbReference type="ARBA" id="ARBA00023212"/>
    </source>
</evidence>
<feature type="domain" description="Septin-type G" evidence="10">
    <location>
        <begin position="513"/>
        <end position="785"/>
    </location>
</feature>
<evidence type="ECO:0000313" key="12">
    <source>
        <dbReference type="RefSeq" id="XP_034276381.1"/>
    </source>
</evidence>
<dbReference type="PANTHER" id="PTHR18884">
    <property type="entry name" value="SEPTIN"/>
    <property type="match status" value="1"/>
</dbReference>
<evidence type="ECO:0000256" key="3">
    <source>
        <dbReference type="ARBA" id="ARBA00022618"/>
    </source>
</evidence>
<keyword evidence="5 8" id="KW-0342">GTP-binding</keyword>
<dbReference type="GO" id="GO:0005525">
    <property type="term" value="F:GTP binding"/>
    <property type="evidence" value="ECO:0007669"/>
    <property type="project" value="UniProtKB-KW"/>
</dbReference>
<organism evidence="11 12">
    <name type="scientific">Pantherophis guttatus</name>
    <name type="common">Corn snake</name>
    <name type="synonym">Elaphe guttata</name>
    <dbReference type="NCBI Taxonomy" id="94885"/>
    <lineage>
        <taxon>Eukaryota</taxon>
        <taxon>Metazoa</taxon>
        <taxon>Chordata</taxon>
        <taxon>Craniata</taxon>
        <taxon>Vertebrata</taxon>
        <taxon>Euteleostomi</taxon>
        <taxon>Lepidosauria</taxon>
        <taxon>Squamata</taxon>
        <taxon>Bifurcata</taxon>
        <taxon>Unidentata</taxon>
        <taxon>Episquamata</taxon>
        <taxon>Toxicofera</taxon>
        <taxon>Serpentes</taxon>
        <taxon>Colubroidea</taxon>
        <taxon>Colubridae</taxon>
        <taxon>Colubrinae</taxon>
        <taxon>Pantherophis</taxon>
    </lineage>
</organism>
<dbReference type="KEGG" id="pgut:117667263"/>
<dbReference type="FunFam" id="3.40.50.300:FF:000143">
    <property type="entry name" value="septin-9 isoform X1"/>
    <property type="match status" value="1"/>
</dbReference>
<dbReference type="GO" id="GO:0051301">
    <property type="term" value="P:cell division"/>
    <property type="evidence" value="ECO:0007669"/>
    <property type="project" value="UniProtKB-KW"/>
</dbReference>
<dbReference type="PROSITE" id="PS51719">
    <property type="entry name" value="G_SEPTIN"/>
    <property type="match status" value="1"/>
</dbReference>
<dbReference type="RefSeq" id="XP_034276381.1">
    <property type="nucleotide sequence ID" value="XM_034420490.1"/>
</dbReference>
<keyword evidence="3" id="KW-0132">Cell division</keyword>
<feature type="region of interest" description="Disordered" evidence="9">
    <location>
        <begin position="117"/>
        <end position="157"/>
    </location>
</feature>
<keyword evidence="2" id="KW-0963">Cytoplasm</keyword>
<evidence type="ECO:0000256" key="1">
    <source>
        <dbReference type="ARBA" id="ARBA00004245"/>
    </source>
</evidence>
<dbReference type="CDD" id="cd01850">
    <property type="entry name" value="CDC_Septin"/>
    <property type="match status" value="1"/>
</dbReference>
<accession>A0A6P9CAC5</accession>
<reference evidence="12 13" key="1">
    <citation type="submission" date="2025-04" db="UniProtKB">
        <authorList>
            <consortium name="RefSeq"/>
        </authorList>
    </citation>
    <scope>IDENTIFICATION</scope>
    <source>
        <tissue evidence="12 13">Blood</tissue>
    </source>
</reference>
<comment type="similarity">
    <text evidence="8">Belongs to the TRAFAC class TrmE-Era-EngA-EngB-Septin-like GTPase superfamily. Septin GTPase family.</text>
</comment>
<dbReference type="Proteomes" id="UP001652622">
    <property type="component" value="Unplaced"/>
</dbReference>
<dbReference type="GO" id="GO:0005856">
    <property type="term" value="C:cytoskeleton"/>
    <property type="evidence" value="ECO:0007669"/>
    <property type="project" value="UniProtKB-SubCell"/>
</dbReference>
<gene>
    <name evidence="12 13 14" type="primary">SEPTIN12</name>
</gene>
<evidence type="ECO:0000256" key="5">
    <source>
        <dbReference type="ARBA" id="ARBA00023134"/>
    </source>
</evidence>
<dbReference type="SUPFAM" id="SSF52540">
    <property type="entry name" value="P-loop containing nucleoside triphosphate hydrolases"/>
    <property type="match status" value="1"/>
</dbReference>
<evidence type="ECO:0000259" key="10">
    <source>
        <dbReference type="PROSITE" id="PS51719"/>
    </source>
</evidence>
<dbReference type="OMA" id="PKTRITN"/>
<name>A0A6P9CAC5_PANGU</name>
<dbReference type="InterPro" id="IPR030379">
    <property type="entry name" value="G_SEPTIN_dom"/>
</dbReference>
<feature type="region of interest" description="Disordered" evidence="9">
    <location>
        <begin position="420"/>
        <end position="440"/>
    </location>
</feature>
<evidence type="ECO:0000313" key="13">
    <source>
        <dbReference type="RefSeq" id="XP_034276382.1"/>
    </source>
</evidence>
<keyword evidence="11" id="KW-1185">Reference proteome</keyword>
<proteinExistence type="inferred from homology"/>
<dbReference type="InterPro" id="IPR016491">
    <property type="entry name" value="Septin"/>
</dbReference>
<dbReference type="OrthoDB" id="416553at2759"/>
<feature type="compositionally biased region" description="Polar residues" evidence="9">
    <location>
        <begin position="363"/>
        <end position="398"/>
    </location>
</feature>
<dbReference type="CTD" id="124404"/>
<feature type="compositionally biased region" description="Polar residues" evidence="9">
    <location>
        <begin position="34"/>
        <end position="45"/>
    </location>
</feature>
<protein>
    <submittedName>
        <fullName evidence="12 13">Septin-12 isoform X1</fullName>
    </submittedName>
</protein>
<feature type="region of interest" description="Disordered" evidence="9">
    <location>
        <begin position="28"/>
        <end position="63"/>
    </location>
</feature>
<dbReference type="RefSeq" id="XP_034276382.1">
    <property type="nucleotide sequence ID" value="XM_034420491.1"/>
</dbReference>
<evidence type="ECO:0000256" key="7">
    <source>
        <dbReference type="ARBA" id="ARBA00023306"/>
    </source>
</evidence>
<comment type="subcellular location">
    <subcellularLocation>
        <location evidence="1">Cytoplasm</location>
        <location evidence="1">Cytoskeleton</location>
    </subcellularLocation>
</comment>
<evidence type="ECO:0000256" key="8">
    <source>
        <dbReference type="RuleBase" id="RU004560"/>
    </source>
</evidence>
<dbReference type="InterPro" id="IPR027417">
    <property type="entry name" value="P-loop_NTPase"/>
</dbReference>
<evidence type="ECO:0000256" key="9">
    <source>
        <dbReference type="SAM" id="MobiDB-lite"/>
    </source>
</evidence>
<keyword evidence="4 8" id="KW-0547">Nucleotide-binding</keyword>
<keyword evidence="7" id="KW-0131">Cell cycle</keyword>
<evidence type="ECO:0000313" key="11">
    <source>
        <dbReference type="Proteomes" id="UP001652622"/>
    </source>
</evidence>
<evidence type="ECO:0000256" key="4">
    <source>
        <dbReference type="ARBA" id="ARBA00022741"/>
    </source>
</evidence>
<sequence>MSQLSVKEHLDGILSDFEALKRSFEMEDVEEAPSCSTRSSVNPCPSENGEGKRTRGPVQSTYPSPIGLSNISSPLHSPIPKTRVTNSLSFNRGTVHLPRANGTNLMRVSSFQTRLNPNGFSSSLGPGSDESLHSSSSSLECPTPTRCPPNPSRQAEPSGIEISQLSSPLLKKFSSHGNVFHAEVDRPIRQVSKATVNHSSLPSLDLHIAEDQGPSPILCSTLNMDPTNRWTSQDQNSISPLPENRTLLRKDSPFSAMGVGQLANVTSMASLASKQTTKLPTFPTSLDKFIGNSPIGYVLPSVGDPGLKSLPKAQLQINLGHSLSHPSPELTNKDQVIITHDTSLTMCYGNPPEISETERTGPHPQSDSFQLVSPSPTGHPTSQSSFLGSPMTVPTPQGSPALPNRRENCPALIGSISCQDASKASNPELSFGPGEESGDQPLEIFEKKEESAERNLLKEEIHPKLQQLSMEDDLAGEPIPQDGPVLKTTDGGLFGYVGIEAVLDQMRIKTMKTGFEFNIMVVGQSGLGKSTMVNTLFKSKISRKSACSGYEERIPKTVQLLSVTHIVEEKGVKMKLTVTDTPGFGDQINNQNCWVPIIQYINDQYERYLKEEILINRKQKIPDTRVHACVYFVPPTGHWLRPLDLEFMRRLSKITNVVPVIAKADTLTLEERAEFKQRVQKDLKAHGIHVYPQVDFDDDPDDRLLNDKIREKIPFAVVGADKEHQVNGKKVLGRKTKWGIIEVENSAHCEFPLLRDLLIRSHLQDLKDITHSVHYEQYRIQRLNESNRLAKGGEWLALSSLTYEPQGQHGLPCTASAPPPLQ</sequence>
<keyword evidence="6" id="KW-0206">Cytoskeleton</keyword>
<dbReference type="RefSeq" id="XP_034276383.1">
    <property type="nucleotide sequence ID" value="XM_034420492.1"/>
</dbReference>